<accession>A0AAD4PNR5</accession>
<dbReference type="Proteomes" id="UP001200034">
    <property type="component" value="Unassembled WGS sequence"/>
</dbReference>
<evidence type="ECO:0000313" key="1">
    <source>
        <dbReference type="EMBL" id="KAH8381742.1"/>
    </source>
</evidence>
<reference evidence="1" key="1">
    <citation type="journal article" date="2021" name="Mol. Ecol. Resour.">
        <title>Phylogenomic analyses of the genus Drosophila reveals genomic signals of climate adaptation.</title>
        <authorList>
            <person name="Li F."/>
            <person name="Rane R.V."/>
            <person name="Luria V."/>
            <person name="Xiong Z."/>
            <person name="Chen J."/>
            <person name="Li Z."/>
            <person name="Catullo R.A."/>
            <person name="Griffin P.C."/>
            <person name="Schiffer M."/>
            <person name="Pearce S."/>
            <person name="Lee S.F."/>
            <person name="McElroy K."/>
            <person name="Stocker A."/>
            <person name="Shirriffs J."/>
            <person name="Cockerell F."/>
            <person name="Coppin C."/>
            <person name="Sgro C.M."/>
            <person name="Karger A."/>
            <person name="Cain J.W."/>
            <person name="Weber J.A."/>
            <person name="Santpere G."/>
            <person name="Kirschner M.W."/>
            <person name="Hoffmann A.A."/>
            <person name="Oakeshott J.G."/>
            <person name="Zhang G."/>
        </authorList>
    </citation>
    <scope>NUCLEOTIDE SEQUENCE</scope>
    <source>
        <strain evidence="1">BGI-SZ-2011g</strain>
    </source>
</reference>
<dbReference type="AlphaFoldDB" id="A0AAD4PNR5"/>
<dbReference type="EMBL" id="JAJJHW010000824">
    <property type="protein sequence ID" value="KAH8381742.1"/>
    <property type="molecule type" value="Genomic_DNA"/>
</dbReference>
<organism evidence="1 2">
    <name type="scientific">Drosophila rubida</name>
    <dbReference type="NCBI Taxonomy" id="30044"/>
    <lineage>
        <taxon>Eukaryota</taxon>
        <taxon>Metazoa</taxon>
        <taxon>Ecdysozoa</taxon>
        <taxon>Arthropoda</taxon>
        <taxon>Hexapoda</taxon>
        <taxon>Insecta</taxon>
        <taxon>Pterygota</taxon>
        <taxon>Neoptera</taxon>
        <taxon>Endopterygota</taxon>
        <taxon>Diptera</taxon>
        <taxon>Brachycera</taxon>
        <taxon>Muscomorpha</taxon>
        <taxon>Ephydroidea</taxon>
        <taxon>Drosophilidae</taxon>
        <taxon>Drosophila</taxon>
    </lineage>
</organism>
<proteinExistence type="predicted"/>
<sequence length="411" mass="48640">MVDYLKTSLRFDTAQLLIQWQEDLLKTYPLPEAPSDKCRDAFLNDILADYQKTSEEQIIRTEPNVSEQSSIISANSWHKRLIHHMTIRKTFRAKRRDLTITDDRISRITAPDIFELMKGRFGRLTSAVGFLFTLMELANIKEALNVIRDTCSLKVPKDTCFNIFSWAKEDFFIRLNLPDSTYLDVINFNLKIHMNCYKFQMDIKETMRLFTAVEDDWRKNSDICENSMYLIKDAEIEIKELISTYLKMAEEEHRDIALTAIGFAGRSGDPGHLRQKSVQLRINKQDFEFPIEARYRINWANSQIDQISHKRQRHVERTSAKLNKVHQQTKENIYLWRCTQASYEGQIMSLRDRLKEVEKLYEMNMDFLSNEHDMIETKLMGVKEELVNNRARVEMFHQRIETLLQFLAQQK</sequence>
<feature type="non-terminal residue" evidence="1">
    <location>
        <position position="411"/>
    </location>
</feature>
<gene>
    <name evidence="1" type="ORF">KR093_011517</name>
</gene>
<keyword evidence="2" id="KW-1185">Reference proteome</keyword>
<protein>
    <submittedName>
        <fullName evidence="1">Uncharacterized protein</fullName>
    </submittedName>
</protein>
<evidence type="ECO:0000313" key="2">
    <source>
        <dbReference type="Proteomes" id="UP001200034"/>
    </source>
</evidence>
<name>A0AAD4PNR5_9MUSC</name>
<comment type="caution">
    <text evidence="1">The sequence shown here is derived from an EMBL/GenBank/DDBJ whole genome shotgun (WGS) entry which is preliminary data.</text>
</comment>